<dbReference type="OMA" id="ATDWNGA"/>
<dbReference type="STRING" id="936435.F8PEV0"/>
<feature type="domain" description="HhH-GPD" evidence="3">
    <location>
        <begin position="30"/>
        <end position="180"/>
    </location>
</feature>
<dbReference type="GO" id="GO:0003677">
    <property type="term" value="F:DNA binding"/>
    <property type="evidence" value="ECO:0007669"/>
    <property type="project" value="InterPro"/>
</dbReference>
<dbReference type="eggNOG" id="KOG4161">
    <property type="taxonomic scope" value="Eukaryota"/>
</dbReference>
<reference evidence="5" key="1">
    <citation type="journal article" date="2011" name="Science">
        <title>The plant cell wall-decomposing machinery underlies the functional diversity of forest fungi.</title>
        <authorList>
            <person name="Eastwood D.C."/>
            <person name="Floudas D."/>
            <person name="Binder M."/>
            <person name="Majcherczyk A."/>
            <person name="Schneider P."/>
            <person name="Aerts A."/>
            <person name="Asiegbu F.O."/>
            <person name="Baker S.E."/>
            <person name="Barry K."/>
            <person name="Bendiksby M."/>
            <person name="Blumentritt M."/>
            <person name="Coutinho P.M."/>
            <person name="Cullen D."/>
            <person name="de Vries R.P."/>
            <person name="Gathman A."/>
            <person name="Goodell B."/>
            <person name="Henrissat B."/>
            <person name="Ihrmark K."/>
            <person name="Kauserud H."/>
            <person name="Kohler A."/>
            <person name="LaButti K."/>
            <person name="Lapidus A."/>
            <person name="Lavin J.L."/>
            <person name="Lee Y.-H."/>
            <person name="Lindquist E."/>
            <person name="Lilly W."/>
            <person name="Lucas S."/>
            <person name="Morin E."/>
            <person name="Murat C."/>
            <person name="Oguiza J.A."/>
            <person name="Park J."/>
            <person name="Pisabarro A.G."/>
            <person name="Riley R."/>
            <person name="Rosling A."/>
            <person name="Salamov A."/>
            <person name="Schmidt O."/>
            <person name="Schmutz J."/>
            <person name="Skrede I."/>
            <person name="Stenlid J."/>
            <person name="Wiebenga A."/>
            <person name="Xie X."/>
            <person name="Kuees U."/>
            <person name="Hibbett D.S."/>
            <person name="Hoffmeister D."/>
            <person name="Hoegberg N."/>
            <person name="Martin F."/>
            <person name="Grigoriev I.V."/>
            <person name="Watkinson S.C."/>
        </authorList>
    </citation>
    <scope>NUCLEOTIDE SEQUENCE [LARGE SCALE GENOMIC DNA]</scope>
    <source>
        <strain evidence="5">strain S7.3</strain>
    </source>
</reference>
<dbReference type="AlphaFoldDB" id="F8PEV0"/>
<evidence type="ECO:0000259" key="3">
    <source>
        <dbReference type="Pfam" id="PF00730"/>
    </source>
</evidence>
<dbReference type="SUPFAM" id="SSF48150">
    <property type="entry name" value="DNA-glycosylase"/>
    <property type="match status" value="1"/>
</dbReference>
<accession>F8PEV0</accession>
<comment type="subcellular location">
    <subcellularLocation>
        <location evidence="1">Nucleus</location>
    </subcellularLocation>
</comment>
<keyword evidence="2" id="KW-0539">Nucleus</keyword>
<proteinExistence type="predicted"/>
<name>F8PEV0_SERL3</name>
<dbReference type="EMBL" id="GL945474">
    <property type="protein sequence ID" value="EGO04161.1"/>
    <property type="molecule type" value="Genomic_DNA"/>
</dbReference>
<dbReference type="PANTHER" id="PTHR15074">
    <property type="entry name" value="METHYL-CPG-BINDING PROTEIN"/>
    <property type="match status" value="1"/>
</dbReference>
<dbReference type="HOGENOM" id="CLU_053907_0_1_1"/>
<dbReference type="OrthoDB" id="10265068at2759"/>
<dbReference type="PANTHER" id="PTHR15074:SF0">
    <property type="entry name" value="METHYL-CPG-BINDING DOMAIN PROTEIN 4-LIKE PROTEIN"/>
    <property type="match status" value="1"/>
</dbReference>
<evidence type="ECO:0000313" key="4">
    <source>
        <dbReference type="EMBL" id="EGO04161.1"/>
    </source>
</evidence>
<dbReference type="GO" id="GO:0005634">
    <property type="term" value="C:nucleus"/>
    <property type="evidence" value="ECO:0007669"/>
    <property type="project" value="UniProtKB-SubCell"/>
</dbReference>
<dbReference type="InterPro" id="IPR011257">
    <property type="entry name" value="DNA_glycosylase"/>
</dbReference>
<protein>
    <recommendedName>
        <fullName evidence="3">HhH-GPD domain-containing protein</fullName>
    </recommendedName>
</protein>
<evidence type="ECO:0000256" key="1">
    <source>
        <dbReference type="ARBA" id="ARBA00004123"/>
    </source>
</evidence>
<keyword evidence="5" id="KW-1185">Reference proteome</keyword>
<dbReference type="Pfam" id="PF00730">
    <property type="entry name" value="HhH-GPD"/>
    <property type="match status" value="1"/>
</dbReference>
<dbReference type="Proteomes" id="UP000008063">
    <property type="component" value="Unassembled WGS sequence"/>
</dbReference>
<organism evidence="5">
    <name type="scientific">Serpula lacrymans var. lacrymans (strain S7.3)</name>
    <name type="common">Dry rot fungus</name>
    <dbReference type="NCBI Taxonomy" id="936435"/>
    <lineage>
        <taxon>Eukaryota</taxon>
        <taxon>Fungi</taxon>
        <taxon>Dikarya</taxon>
        <taxon>Basidiomycota</taxon>
        <taxon>Agaricomycotina</taxon>
        <taxon>Agaricomycetes</taxon>
        <taxon>Agaricomycetidae</taxon>
        <taxon>Boletales</taxon>
        <taxon>Coniophorineae</taxon>
        <taxon>Serpulaceae</taxon>
        <taxon>Serpula</taxon>
    </lineage>
</organism>
<evidence type="ECO:0000313" key="5">
    <source>
        <dbReference type="Proteomes" id="UP000008063"/>
    </source>
</evidence>
<gene>
    <name evidence="4" type="ORF">SERLA73DRAFT_45279</name>
</gene>
<sequence>MFTYVVLESVADDPWKLLIAVSLLNASLGKFAIPIFHKVMQRWPTADALRQAKVEDIVSVIQSLGLQNKRARHFIRLSQAYVEDPPQPNVLRKSNKPHYLGYIYIGALGSSPQGLPSHQHRRYQHYRRCRLQYPMTPVSHMPGMGPYALDSYRIFCVKSEYNEWKRVVPEDKELIRYLKWKWAIEEGKCWLPKVGVIGHVDLCYLETLTHELIATRPY</sequence>
<dbReference type="InterPro" id="IPR045138">
    <property type="entry name" value="MeCP2/MBD4"/>
</dbReference>
<dbReference type="Gene3D" id="1.10.340.30">
    <property type="entry name" value="Hypothetical protein, domain 2"/>
    <property type="match status" value="1"/>
</dbReference>
<dbReference type="InParanoid" id="F8PEV0"/>
<dbReference type="InterPro" id="IPR003265">
    <property type="entry name" value="HhH-GPD_domain"/>
</dbReference>
<evidence type="ECO:0000256" key="2">
    <source>
        <dbReference type="ARBA" id="ARBA00023242"/>
    </source>
</evidence>
<dbReference type="GO" id="GO:0006285">
    <property type="term" value="P:base-excision repair, AP site formation"/>
    <property type="evidence" value="ECO:0007669"/>
    <property type="project" value="UniProtKB-ARBA"/>
</dbReference>
<dbReference type="GO" id="GO:0003824">
    <property type="term" value="F:catalytic activity"/>
    <property type="evidence" value="ECO:0007669"/>
    <property type="project" value="InterPro"/>
</dbReference>